<gene>
    <name evidence="1" type="ORF">QE369_000418</name>
</gene>
<accession>A0AAJ2EPJ4</accession>
<dbReference type="AlphaFoldDB" id="A0AAJ2EPJ4"/>
<dbReference type="EMBL" id="JAVIZC010000001">
    <property type="protein sequence ID" value="MDR6100240.1"/>
    <property type="molecule type" value="Genomic_DNA"/>
</dbReference>
<proteinExistence type="predicted"/>
<name>A0AAJ2EPJ4_9HYPH</name>
<organism evidence="1 2">
    <name type="scientific">Agrobacterium larrymoorei</name>
    <dbReference type="NCBI Taxonomy" id="160699"/>
    <lineage>
        <taxon>Bacteria</taxon>
        <taxon>Pseudomonadati</taxon>
        <taxon>Pseudomonadota</taxon>
        <taxon>Alphaproteobacteria</taxon>
        <taxon>Hyphomicrobiales</taxon>
        <taxon>Rhizobiaceae</taxon>
        <taxon>Rhizobium/Agrobacterium group</taxon>
        <taxon>Agrobacterium</taxon>
    </lineage>
</organism>
<evidence type="ECO:0000313" key="1">
    <source>
        <dbReference type="EMBL" id="MDR6100240.1"/>
    </source>
</evidence>
<sequence>MELREPVALGKDLQDPVCILKEADIALDLCVSWRIACEDKEWQRLVLLPDSGNDSLTRTLESNTTNIYTSREFREGSQQTFDLVTMWADEAHTGVLWIFKTRSDQKQRILGHGVSPARSIFDFTVQ</sequence>
<evidence type="ECO:0000313" key="2">
    <source>
        <dbReference type="Proteomes" id="UP001255601"/>
    </source>
</evidence>
<reference evidence="1" key="1">
    <citation type="submission" date="2023-08" db="EMBL/GenBank/DDBJ databases">
        <title>Functional and genomic diversity of the sorghum phyllosphere microbiome.</title>
        <authorList>
            <person name="Shade A."/>
        </authorList>
    </citation>
    <scope>NUCLEOTIDE SEQUENCE</scope>
    <source>
        <strain evidence="1">SORGH_AS_0974</strain>
    </source>
</reference>
<dbReference type="Proteomes" id="UP001255601">
    <property type="component" value="Unassembled WGS sequence"/>
</dbReference>
<protein>
    <submittedName>
        <fullName evidence="1">Uncharacterized protein</fullName>
    </submittedName>
</protein>
<comment type="caution">
    <text evidence="1">The sequence shown here is derived from an EMBL/GenBank/DDBJ whole genome shotgun (WGS) entry which is preliminary data.</text>
</comment>